<accession>A0AAE3JKN1</accession>
<evidence type="ECO:0000313" key="3">
    <source>
        <dbReference type="Proteomes" id="UP001198163"/>
    </source>
</evidence>
<dbReference type="Proteomes" id="UP001198163">
    <property type="component" value="Unassembled WGS sequence"/>
</dbReference>
<feature type="chain" id="PRO_5042150576" description="Outer membrane protein beta-barrel domain-containing protein" evidence="1">
    <location>
        <begin position="20"/>
        <end position="180"/>
    </location>
</feature>
<keyword evidence="3" id="KW-1185">Reference proteome</keyword>
<feature type="signal peptide" evidence="1">
    <location>
        <begin position="1"/>
        <end position="19"/>
    </location>
</feature>
<dbReference type="AlphaFoldDB" id="A0AAE3JKN1"/>
<evidence type="ECO:0000256" key="1">
    <source>
        <dbReference type="SAM" id="SignalP"/>
    </source>
</evidence>
<dbReference type="EMBL" id="JAINWA010000001">
    <property type="protein sequence ID" value="MCD1654089.1"/>
    <property type="molecule type" value="Genomic_DNA"/>
</dbReference>
<gene>
    <name evidence="2" type="ORF">K7J14_05165</name>
</gene>
<name>A0AAE3JKN1_9SPIR</name>
<proteinExistence type="predicted"/>
<dbReference type="RefSeq" id="WP_230753956.1">
    <property type="nucleotide sequence ID" value="NZ_JAINWA010000001.1"/>
</dbReference>
<comment type="caution">
    <text evidence="2">The sequence shown here is derived from an EMBL/GenBank/DDBJ whole genome shotgun (WGS) entry which is preliminary data.</text>
</comment>
<reference evidence="2" key="1">
    <citation type="submission" date="2021-08" db="EMBL/GenBank/DDBJ databases">
        <title>Comparative analyses of Brucepasteria parasyntrophica and Teretinema zuelzerae.</title>
        <authorList>
            <person name="Song Y."/>
            <person name="Brune A."/>
        </authorList>
    </citation>
    <scope>NUCLEOTIDE SEQUENCE</scope>
    <source>
        <strain evidence="2">DSM 1903</strain>
    </source>
</reference>
<protein>
    <recommendedName>
        <fullName evidence="4">Outer membrane protein beta-barrel domain-containing protein</fullName>
    </recommendedName>
</protein>
<evidence type="ECO:0000313" key="2">
    <source>
        <dbReference type="EMBL" id="MCD1654089.1"/>
    </source>
</evidence>
<evidence type="ECO:0008006" key="4">
    <source>
        <dbReference type="Google" id="ProtNLM"/>
    </source>
</evidence>
<organism evidence="2 3">
    <name type="scientific">Teretinema zuelzerae</name>
    <dbReference type="NCBI Taxonomy" id="156"/>
    <lineage>
        <taxon>Bacteria</taxon>
        <taxon>Pseudomonadati</taxon>
        <taxon>Spirochaetota</taxon>
        <taxon>Spirochaetia</taxon>
        <taxon>Spirochaetales</taxon>
        <taxon>Treponemataceae</taxon>
        <taxon>Teretinema</taxon>
    </lineage>
</organism>
<sequence>MKKIAMCIAAAICALSIQAKETPLSLAFGLADSADNLGINLEITSPSFARDFLVLRIESQLDLLSAYRNDPDLSWEQFSTHRLGVAGTGGWNSDTARLYGEFGALAVLPPEKLTDDAAQFGIYGLFGFEFFIDSDSASAPMLSYYLEAGTNSIFDEAERIPGSPDYYSGFTVKTGLRWYP</sequence>
<keyword evidence="1" id="KW-0732">Signal</keyword>